<keyword evidence="1" id="KW-1133">Transmembrane helix</keyword>
<protein>
    <submittedName>
        <fullName evidence="2">TPR repeat-containing protein</fullName>
    </submittedName>
</protein>
<dbReference type="AlphaFoldDB" id="D0LG59"/>
<feature type="transmembrane region" description="Helical" evidence="1">
    <location>
        <begin position="311"/>
        <end position="338"/>
    </location>
</feature>
<dbReference type="eggNOG" id="ENOG502ZAB6">
    <property type="taxonomic scope" value="Bacteria"/>
</dbReference>
<dbReference type="HOGENOM" id="CLU_036184_0_0_7"/>
<dbReference type="STRING" id="502025.Hoch_5603"/>
<keyword evidence="1" id="KW-0812">Transmembrane</keyword>
<dbReference type="KEGG" id="hoh:Hoch_5603"/>
<dbReference type="EMBL" id="CP001804">
    <property type="protein sequence ID" value="ACY18084.1"/>
    <property type="molecule type" value="Genomic_DNA"/>
</dbReference>
<organism evidence="2 3">
    <name type="scientific">Haliangium ochraceum (strain DSM 14365 / JCM 11303 / SMP-2)</name>
    <dbReference type="NCBI Taxonomy" id="502025"/>
    <lineage>
        <taxon>Bacteria</taxon>
        <taxon>Pseudomonadati</taxon>
        <taxon>Myxococcota</taxon>
        <taxon>Polyangia</taxon>
        <taxon>Haliangiales</taxon>
        <taxon>Kofleriaceae</taxon>
        <taxon>Haliangium</taxon>
    </lineage>
</organism>
<feature type="transmembrane region" description="Helical" evidence="1">
    <location>
        <begin position="88"/>
        <end position="108"/>
    </location>
</feature>
<sequence length="616" mass="64321">MMWMCPADSHPGNRRANAARDAALGVTWLAAALGALAWCTAFLGPWAPASAPWIARLSALGALVSAPLCLQLAGAGAARDTPLAGARWFRVAAYTQPIGAAFALWATVLEPGPLAGVLAGAWLLAACAPAGFAASRALLRGPDPLEELCIDLGLVYLPVGALWLVVSCGGGTLLGFSEPWVGLAAAHFHIAGAAATVLAGAIGRALRAGDPALSRRYWAIYALGARALLAGVPMVALGIALAPVLELAGALVTVLALLLLAAAASAGVLPTLRGPWLRALLALALLCVPLSAALASVYALGGFLGRAWLPLWLMVAAHGVPLALALGALAPLALALLAPPRRWRDAALPPSRLRACWYPAPGGRDGHAARSLGLVDALAAFRRPDFDPARVHPAVRALLERPPQLRGCAPTRYAPGWDRVAHLLQRVAAALATPGSAPGLRSPRDTTGMQVCAVPRRRDGRERVRALARFHPSGDALAYLLACAAQRCQGESYLDLVRPLRSGNVRSILRVETWNSDDRPNLDHSLVLRTRPAREVPQPAGMYLLLGPLHLRLPLAETIYIAAAGTASAAALSGDLAAPETRTATPPGARVLVRRELRVGAWPLLTQVSWWSADAE</sequence>
<evidence type="ECO:0000313" key="2">
    <source>
        <dbReference type="EMBL" id="ACY18084.1"/>
    </source>
</evidence>
<proteinExistence type="predicted"/>
<feature type="transmembrane region" description="Helical" evidence="1">
    <location>
        <begin position="114"/>
        <end position="134"/>
    </location>
</feature>
<feature type="transmembrane region" description="Helical" evidence="1">
    <location>
        <begin position="218"/>
        <end position="241"/>
    </location>
</feature>
<dbReference type="Proteomes" id="UP000001880">
    <property type="component" value="Chromosome"/>
</dbReference>
<keyword evidence="3" id="KW-1185">Reference proteome</keyword>
<accession>D0LG59</accession>
<feature type="transmembrane region" description="Helical" evidence="1">
    <location>
        <begin position="53"/>
        <end position="76"/>
    </location>
</feature>
<evidence type="ECO:0000313" key="3">
    <source>
        <dbReference type="Proteomes" id="UP000001880"/>
    </source>
</evidence>
<feature type="transmembrane region" description="Helical" evidence="1">
    <location>
        <begin position="180"/>
        <end position="206"/>
    </location>
</feature>
<feature type="transmembrane region" description="Helical" evidence="1">
    <location>
        <begin position="276"/>
        <end position="299"/>
    </location>
</feature>
<feature type="transmembrane region" description="Helical" evidence="1">
    <location>
        <begin position="154"/>
        <end position="174"/>
    </location>
</feature>
<evidence type="ECO:0000256" key="1">
    <source>
        <dbReference type="SAM" id="Phobius"/>
    </source>
</evidence>
<reference evidence="2 3" key="1">
    <citation type="journal article" date="2010" name="Stand. Genomic Sci.">
        <title>Complete genome sequence of Haliangium ochraceum type strain (SMP-2).</title>
        <authorList>
            <consortium name="US DOE Joint Genome Institute (JGI-PGF)"/>
            <person name="Ivanova N."/>
            <person name="Daum C."/>
            <person name="Lang E."/>
            <person name="Abt B."/>
            <person name="Kopitz M."/>
            <person name="Saunders E."/>
            <person name="Lapidus A."/>
            <person name="Lucas S."/>
            <person name="Glavina Del Rio T."/>
            <person name="Nolan M."/>
            <person name="Tice H."/>
            <person name="Copeland A."/>
            <person name="Cheng J.F."/>
            <person name="Chen F."/>
            <person name="Bruce D."/>
            <person name="Goodwin L."/>
            <person name="Pitluck S."/>
            <person name="Mavromatis K."/>
            <person name="Pati A."/>
            <person name="Mikhailova N."/>
            <person name="Chen A."/>
            <person name="Palaniappan K."/>
            <person name="Land M."/>
            <person name="Hauser L."/>
            <person name="Chang Y.J."/>
            <person name="Jeffries C.D."/>
            <person name="Detter J.C."/>
            <person name="Brettin T."/>
            <person name="Rohde M."/>
            <person name="Goker M."/>
            <person name="Bristow J."/>
            <person name="Markowitz V."/>
            <person name="Eisen J.A."/>
            <person name="Hugenholtz P."/>
            <person name="Kyrpides N.C."/>
            <person name="Klenk H.P."/>
        </authorList>
    </citation>
    <scope>NUCLEOTIDE SEQUENCE [LARGE SCALE GENOMIC DNA]</scope>
    <source>
        <strain evidence="3">DSM 14365 / CIP 107738 / JCM 11303 / AJ 13395 / SMP-2</strain>
    </source>
</reference>
<dbReference type="TCDB" id="9.B.227.1.1">
    <property type="family name" value="the uncharacterized 9 or 10 tms protein (yndj) family"/>
</dbReference>
<keyword evidence="1" id="KW-0472">Membrane</keyword>
<feature type="transmembrane region" description="Helical" evidence="1">
    <location>
        <begin position="247"/>
        <end position="269"/>
    </location>
</feature>
<dbReference type="Pfam" id="PF14158">
    <property type="entry name" value="YndJ"/>
    <property type="match status" value="1"/>
</dbReference>
<dbReference type="InterPro" id="IPR025450">
    <property type="entry name" value="YndJ-like"/>
</dbReference>
<gene>
    <name evidence="2" type="ordered locus">Hoch_5603</name>
</gene>
<name>D0LG59_HALO1</name>